<dbReference type="GO" id="GO:0005975">
    <property type="term" value="P:carbohydrate metabolic process"/>
    <property type="evidence" value="ECO:0007669"/>
    <property type="project" value="InterPro"/>
</dbReference>
<dbReference type="Pfam" id="PF00501">
    <property type="entry name" value="AMP-binding"/>
    <property type="match status" value="1"/>
</dbReference>
<dbReference type="InterPro" id="IPR002213">
    <property type="entry name" value="UDP_glucos_trans"/>
</dbReference>
<dbReference type="Pfam" id="PF06722">
    <property type="entry name" value="EryCIII-like_C"/>
    <property type="match status" value="1"/>
</dbReference>
<dbReference type="InterPro" id="IPR004276">
    <property type="entry name" value="GlycoTrans_28_N"/>
</dbReference>
<dbReference type="Pfam" id="PF13193">
    <property type="entry name" value="AMP-binding_C"/>
    <property type="match status" value="1"/>
</dbReference>
<dbReference type="GO" id="GO:0016758">
    <property type="term" value="F:hexosyltransferase activity"/>
    <property type="evidence" value="ECO:0007669"/>
    <property type="project" value="InterPro"/>
</dbReference>
<reference evidence="5 6" key="1">
    <citation type="submission" date="2019-10" db="EMBL/GenBank/DDBJ databases">
        <title>Whole genome shotgun sequence of Acrocarpospora corrugata NBRC 13972.</title>
        <authorList>
            <person name="Ichikawa N."/>
            <person name="Kimura A."/>
            <person name="Kitahashi Y."/>
            <person name="Komaki H."/>
            <person name="Oguchi A."/>
        </authorList>
    </citation>
    <scope>NUCLEOTIDE SEQUENCE [LARGE SCALE GENOMIC DNA]</scope>
    <source>
        <strain evidence="5 6">NBRC 13972</strain>
    </source>
</reference>
<dbReference type="InterPro" id="IPR036736">
    <property type="entry name" value="ACP-like_sf"/>
</dbReference>
<dbReference type="Pfam" id="PF03033">
    <property type="entry name" value="Glyco_transf_28"/>
    <property type="match status" value="1"/>
</dbReference>
<dbReference type="Pfam" id="PF00550">
    <property type="entry name" value="PP-binding"/>
    <property type="match status" value="1"/>
</dbReference>
<dbReference type="GO" id="GO:0033072">
    <property type="term" value="P:vancomycin biosynthetic process"/>
    <property type="evidence" value="ECO:0007669"/>
    <property type="project" value="UniProtKB-ARBA"/>
</dbReference>
<dbReference type="Gene3D" id="2.30.38.10">
    <property type="entry name" value="Luciferase, Domain 3"/>
    <property type="match status" value="1"/>
</dbReference>
<dbReference type="Proteomes" id="UP000334990">
    <property type="component" value="Unassembled WGS sequence"/>
</dbReference>
<dbReference type="InterPro" id="IPR006162">
    <property type="entry name" value="Ppantetheine_attach_site"/>
</dbReference>
<dbReference type="FunFam" id="1.10.1200.10:FF:000016">
    <property type="entry name" value="Non-ribosomal peptide synthase"/>
    <property type="match status" value="1"/>
</dbReference>
<feature type="domain" description="Carrier" evidence="4">
    <location>
        <begin position="609"/>
        <end position="684"/>
    </location>
</feature>
<dbReference type="Gene3D" id="3.40.50.2000">
    <property type="entry name" value="Glycogen Phosphorylase B"/>
    <property type="match status" value="2"/>
</dbReference>
<keyword evidence="6" id="KW-1185">Reference proteome</keyword>
<dbReference type="InterPro" id="IPR045851">
    <property type="entry name" value="AMP-bd_C_sf"/>
</dbReference>
<dbReference type="GO" id="GO:0031177">
    <property type="term" value="F:phosphopantetheine binding"/>
    <property type="evidence" value="ECO:0007669"/>
    <property type="project" value="InterPro"/>
</dbReference>
<protein>
    <recommendedName>
        <fullName evidence="4">Carrier domain-containing protein</fullName>
    </recommendedName>
</protein>
<dbReference type="InterPro" id="IPR025110">
    <property type="entry name" value="AMP-bd_C"/>
</dbReference>
<dbReference type="InterPro" id="IPR020806">
    <property type="entry name" value="PKS_PP-bd"/>
</dbReference>
<dbReference type="PANTHER" id="PTHR45527:SF1">
    <property type="entry name" value="FATTY ACID SYNTHASE"/>
    <property type="match status" value="1"/>
</dbReference>
<evidence type="ECO:0000313" key="6">
    <source>
        <dbReference type="Proteomes" id="UP000334990"/>
    </source>
</evidence>
<dbReference type="AlphaFoldDB" id="A0A5M3W4H5"/>
<dbReference type="CDD" id="cd03784">
    <property type="entry name" value="GT1_Gtf-like"/>
    <property type="match status" value="1"/>
</dbReference>
<dbReference type="GO" id="GO:0005737">
    <property type="term" value="C:cytoplasm"/>
    <property type="evidence" value="ECO:0007669"/>
    <property type="project" value="TreeGrafter"/>
</dbReference>
<dbReference type="SUPFAM" id="SSF47336">
    <property type="entry name" value="ACP-like"/>
    <property type="match status" value="1"/>
</dbReference>
<evidence type="ECO:0000256" key="3">
    <source>
        <dbReference type="ARBA" id="ARBA00022553"/>
    </source>
</evidence>
<dbReference type="InterPro" id="IPR009081">
    <property type="entry name" value="PP-bd_ACP"/>
</dbReference>
<dbReference type="InterPro" id="IPR010610">
    <property type="entry name" value="EryCIII-like_C"/>
</dbReference>
<keyword evidence="3" id="KW-0597">Phosphoprotein</keyword>
<dbReference type="InterPro" id="IPR000873">
    <property type="entry name" value="AMP-dep_synth/lig_dom"/>
</dbReference>
<sequence>MSTHGSHGDVLPFVALGRVLQGRGHEVEILTHAPFAPIVEQSGMTFTPIDTAEEYDRNLADTPPLLASGLERWRAYYERNHLFDQITFETNHLINRYIPGKTVFVGRHTTAISTLFAGEVLDAPTAWVAVTPIQYMSERGIAHMYARTMSDHLDGLRAGLGLPPVADWTAWFASAHLDVALWPEWFDRAGTPAPRRVRLTGAPLGDDTDLPELPAEAVELLDRNAVLLTGGTGRMLHGRFYEVAVEACRLVGRPALLAVRHRDLVPEKLPDGMRWFPRLPFPQVMPRVGAVLHHGGIGTLIRAATAGTPQVVLAHGFDRSENGARLTAAKLGSWLPEARWTPEETASLLTDALAQPRTSVPADHGLTAAAEAIEELAGSTVAYSARHLLTRDLRPRLHRLVNVYGPTETTIWSTTWEVPAEPAEPRIGRPIANTQVYVLDRRGGVTPAFVAGELLIGGAGVAGGYHGRKDLTADRFVPDPFGPPGARLYRTGDRARWRPDGQLEFLGRLDNQIKVRGFRVEPGEVEAAILTCPGVDQAAVVARGDILLGYVVGAADIADLRDHLERILPQYMMPALWTRLPALPLTISGKVDRKSLPDPVPERAAAYVEPRTDAERLVAEIWAEVLGLDRVGAHDDFFTVGGHSLIAVRVAARLRATIELDVPIRNLFTRRTVADLARAIEELITAELGDLSEEEAGRLAAP</sequence>
<evidence type="ECO:0000256" key="2">
    <source>
        <dbReference type="ARBA" id="ARBA00022450"/>
    </source>
</evidence>
<proteinExistence type="predicted"/>
<dbReference type="PROSITE" id="PS50075">
    <property type="entry name" value="CARRIER"/>
    <property type="match status" value="1"/>
</dbReference>
<dbReference type="FunFam" id="2.30.38.10:FF:000001">
    <property type="entry name" value="Non-ribosomal peptide synthetase PvdI"/>
    <property type="match status" value="1"/>
</dbReference>
<evidence type="ECO:0000259" key="4">
    <source>
        <dbReference type="PROSITE" id="PS50075"/>
    </source>
</evidence>
<dbReference type="GO" id="GO:0044550">
    <property type="term" value="P:secondary metabolite biosynthetic process"/>
    <property type="evidence" value="ECO:0007669"/>
    <property type="project" value="TreeGrafter"/>
</dbReference>
<evidence type="ECO:0000256" key="1">
    <source>
        <dbReference type="ARBA" id="ARBA00001957"/>
    </source>
</evidence>
<organism evidence="5 6">
    <name type="scientific">Acrocarpospora corrugata</name>
    <dbReference type="NCBI Taxonomy" id="35763"/>
    <lineage>
        <taxon>Bacteria</taxon>
        <taxon>Bacillati</taxon>
        <taxon>Actinomycetota</taxon>
        <taxon>Actinomycetes</taxon>
        <taxon>Streptosporangiales</taxon>
        <taxon>Streptosporangiaceae</taxon>
        <taxon>Acrocarpospora</taxon>
    </lineage>
</organism>
<name>A0A5M3W4H5_9ACTN</name>
<gene>
    <name evidence="5" type="ORF">Acor_35120</name>
</gene>
<dbReference type="Gene3D" id="3.30.300.30">
    <property type="match status" value="1"/>
</dbReference>
<dbReference type="GO" id="GO:0008194">
    <property type="term" value="F:UDP-glycosyltransferase activity"/>
    <property type="evidence" value="ECO:0007669"/>
    <property type="project" value="InterPro"/>
</dbReference>
<comment type="cofactor">
    <cofactor evidence="1">
        <name>pantetheine 4'-phosphate</name>
        <dbReference type="ChEBI" id="CHEBI:47942"/>
    </cofactor>
</comment>
<keyword evidence="2" id="KW-0596">Phosphopantetheine</keyword>
<dbReference type="SMART" id="SM00823">
    <property type="entry name" value="PKS_PP"/>
    <property type="match status" value="1"/>
</dbReference>
<dbReference type="GO" id="GO:0072330">
    <property type="term" value="P:monocarboxylic acid biosynthetic process"/>
    <property type="evidence" value="ECO:0007669"/>
    <property type="project" value="UniProtKB-ARBA"/>
</dbReference>
<dbReference type="SUPFAM" id="SSF56801">
    <property type="entry name" value="Acetyl-CoA synthetase-like"/>
    <property type="match status" value="1"/>
</dbReference>
<dbReference type="Gene3D" id="1.10.1200.10">
    <property type="entry name" value="ACP-like"/>
    <property type="match status" value="1"/>
</dbReference>
<dbReference type="GO" id="GO:0043041">
    <property type="term" value="P:amino acid activation for nonribosomal peptide biosynthetic process"/>
    <property type="evidence" value="ECO:0007669"/>
    <property type="project" value="TreeGrafter"/>
</dbReference>
<accession>A0A5M3W4H5</accession>
<dbReference type="SUPFAM" id="SSF53756">
    <property type="entry name" value="UDP-Glycosyltransferase/glycogen phosphorylase"/>
    <property type="match status" value="1"/>
</dbReference>
<comment type="caution">
    <text evidence="5">The sequence shown here is derived from an EMBL/GenBank/DDBJ whole genome shotgun (WGS) entry which is preliminary data.</text>
</comment>
<dbReference type="PROSITE" id="PS00012">
    <property type="entry name" value="PHOSPHOPANTETHEINE"/>
    <property type="match status" value="1"/>
</dbReference>
<dbReference type="PANTHER" id="PTHR45527">
    <property type="entry name" value="NONRIBOSOMAL PEPTIDE SYNTHETASE"/>
    <property type="match status" value="1"/>
</dbReference>
<evidence type="ECO:0000313" key="5">
    <source>
        <dbReference type="EMBL" id="GES01448.1"/>
    </source>
</evidence>
<dbReference type="EMBL" id="BLAD01000050">
    <property type="protein sequence ID" value="GES01448.1"/>
    <property type="molecule type" value="Genomic_DNA"/>
</dbReference>